<name>A0A0V1MNB7_9BILA</name>
<organism evidence="2 3">
    <name type="scientific">Trichinella papuae</name>
    <dbReference type="NCBI Taxonomy" id="268474"/>
    <lineage>
        <taxon>Eukaryota</taxon>
        <taxon>Metazoa</taxon>
        <taxon>Ecdysozoa</taxon>
        <taxon>Nematoda</taxon>
        <taxon>Enoplea</taxon>
        <taxon>Dorylaimia</taxon>
        <taxon>Trichinellida</taxon>
        <taxon>Trichinellidae</taxon>
        <taxon>Trichinella</taxon>
    </lineage>
</organism>
<sequence length="100" mass="11260">MAPSNRRCSSIPPVSGDANTLFLQQNLLSEGTDFKYKRRSGRGTKRFGFKDTYDDLVPLLTSSLFIPPTLDVYMYDKGFQHSVGEEYTATKRSTDSIVLL</sequence>
<keyword evidence="3" id="KW-1185">Reference proteome</keyword>
<protein>
    <submittedName>
        <fullName evidence="2">Uncharacterized protein</fullName>
    </submittedName>
</protein>
<proteinExistence type="predicted"/>
<evidence type="ECO:0000313" key="2">
    <source>
        <dbReference type="EMBL" id="KRZ73321.1"/>
    </source>
</evidence>
<gene>
    <name evidence="2" type="ORF">T10_9627</name>
    <name evidence="1" type="ORF">T10_9975</name>
</gene>
<accession>A0A0V1MNB7</accession>
<evidence type="ECO:0000313" key="3">
    <source>
        <dbReference type="Proteomes" id="UP000054843"/>
    </source>
</evidence>
<dbReference type="AlphaFoldDB" id="A0A0V1MNB7"/>
<evidence type="ECO:0000313" key="1">
    <source>
        <dbReference type="EMBL" id="KRZ73301.1"/>
    </source>
</evidence>
<comment type="caution">
    <text evidence="2">The sequence shown here is derived from an EMBL/GenBank/DDBJ whole genome shotgun (WGS) entry which is preliminary data.</text>
</comment>
<reference evidence="2 3" key="1">
    <citation type="submission" date="2015-01" db="EMBL/GenBank/DDBJ databases">
        <title>Evolution of Trichinella species and genotypes.</title>
        <authorList>
            <person name="Korhonen P.K."/>
            <person name="Edoardo P."/>
            <person name="Giuseppe L.R."/>
            <person name="Gasser R.B."/>
        </authorList>
    </citation>
    <scope>NUCLEOTIDE SEQUENCE [LARGE SCALE GENOMIC DNA]</scope>
    <source>
        <strain evidence="2">ISS1980</strain>
    </source>
</reference>
<dbReference type="EMBL" id="JYDO01000065">
    <property type="protein sequence ID" value="KRZ73301.1"/>
    <property type="molecule type" value="Genomic_DNA"/>
</dbReference>
<dbReference type="EMBL" id="JYDO01000065">
    <property type="protein sequence ID" value="KRZ73321.1"/>
    <property type="molecule type" value="Genomic_DNA"/>
</dbReference>
<dbReference type="Proteomes" id="UP000054843">
    <property type="component" value="Unassembled WGS sequence"/>
</dbReference>